<evidence type="ECO:0000256" key="1">
    <source>
        <dbReference type="SAM" id="Phobius"/>
    </source>
</evidence>
<dbReference type="RefSeq" id="WP_326019102.1">
    <property type="nucleotide sequence ID" value="NZ_JAOZYC010000131.1"/>
</dbReference>
<sequence length="199" mass="19906">MFVMVTAVRFLSWATASLFLAVVPAVLAISGQSDPAVVIGVPLSVLVCSALAQPLAAELGGRCAQFAGLTALLVSLSVLSLTAGTSTWATPVAAVFAGFGHGLGRAGASAAVGVRTPSAAYLGLGLPALTTALLAPASSPATATALVASALALLVFPATGAVLEVGRTARRPGQHLPHPIHWIDPKPLCGRPTRSTPQF</sequence>
<name>A0ABU6FBU1_9ACTN</name>
<reference evidence="2 3" key="1">
    <citation type="submission" date="2022-10" db="EMBL/GenBank/DDBJ databases">
        <authorList>
            <person name="Xie J."/>
            <person name="Shen N."/>
        </authorList>
    </citation>
    <scope>NUCLEOTIDE SEQUENCE [LARGE SCALE GENOMIC DNA]</scope>
    <source>
        <strain evidence="2 3">YIM65594</strain>
    </source>
</reference>
<feature type="transmembrane region" description="Helical" evidence="1">
    <location>
        <begin position="38"/>
        <end position="56"/>
    </location>
</feature>
<evidence type="ECO:0000313" key="2">
    <source>
        <dbReference type="EMBL" id="MEB8340291.1"/>
    </source>
</evidence>
<keyword evidence="1" id="KW-1133">Transmembrane helix</keyword>
<gene>
    <name evidence="2" type="ORF">OKJ99_22615</name>
</gene>
<evidence type="ECO:0008006" key="4">
    <source>
        <dbReference type="Google" id="ProtNLM"/>
    </source>
</evidence>
<organism evidence="2 3">
    <name type="scientific">Streptomyces endophyticus</name>
    <dbReference type="NCBI Taxonomy" id="714166"/>
    <lineage>
        <taxon>Bacteria</taxon>
        <taxon>Bacillati</taxon>
        <taxon>Actinomycetota</taxon>
        <taxon>Actinomycetes</taxon>
        <taxon>Kitasatosporales</taxon>
        <taxon>Streptomycetaceae</taxon>
        <taxon>Streptomyces</taxon>
    </lineage>
</organism>
<keyword evidence="1" id="KW-0472">Membrane</keyword>
<dbReference type="EMBL" id="JAOZYC010000131">
    <property type="protein sequence ID" value="MEB8340291.1"/>
    <property type="molecule type" value="Genomic_DNA"/>
</dbReference>
<evidence type="ECO:0000313" key="3">
    <source>
        <dbReference type="Proteomes" id="UP001354931"/>
    </source>
</evidence>
<comment type="caution">
    <text evidence="2">The sequence shown here is derived from an EMBL/GenBank/DDBJ whole genome shotgun (WGS) entry which is preliminary data.</text>
</comment>
<dbReference type="Proteomes" id="UP001354931">
    <property type="component" value="Unassembled WGS sequence"/>
</dbReference>
<feature type="transmembrane region" description="Helical" evidence="1">
    <location>
        <begin position="143"/>
        <end position="163"/>
    </location>
</feature>
<protein>
    <recommendedName>
        <fullName evidence="4">MFS transporter</fullName>
    </recommendedName>
</protein>
<keyword evidence="3" id="KW-1185">Reference proteome</keyword>
<proteinExistence type="predicted"/>
<feature type="transmembrane region" description="Helical" evidence="1">
    <location>
        <begin position="63"/>
        <end position="82"/>
    </location>
</feature>
<keyword evidence="1" id="KW-0812">Transmembrane</keyword>
<accession>A0ABU6FBU1</accession>